<name>A0A8S5S5X3_9CAUD</name>
<dbReference type="EMBL" id="BK032530">
    <property type="protein sequence ID" value="DAF46098.1"/>
    <property type="molecule type" value="Genomic_DNA"/>
</dbReference>
<reference evidence="1" key="1">
    <citation type="journal article" date="2021" name="Proc. Natl. Acad. Sci. U.S.A.">
        <title>A Catalog of Tens of Thousands of Viruses from Human Metagenomes Reveals Hidden Associations with Chronic Diseases.</title>
        <authorList>
            <person name="Tisza M.J."/>
            <person name="Buck C.B."/>
        </authorList>
    </citation>
    <scope>NUCLEOTIDE SEQUENCE</scope>
    <source>
        <strain evidence="1">Ctm7X10</strain>
    </source>
</reference>
<accession>A0A8S5S5X3</accession>
<proteinExistence type="predicted"/>
<sequence length="119" mass="13028">MAEQGESVLKKHLTDVQTGLETLSTNKKVTIDLSSLDYARVKKVNIKVLDAAINKLEESFSGNCCQANCCQTCQSCQGCQGCQTCQGCQSCQNCQGCQTCQKCQYYMTFNCNCNCSDDS</sequence>
<protein>
    <submittedName>
        <fullName evidence="1">Uncharacterized protein</fullName>
    </submittedName>
</protein>
<organism evidence="1">
    <name type="scientific">Siphoviridae sp. ctm7X10</name>
    <dbReference type="NCBI Taxonomy" id="2827929"/>
    <lineage>
        <taxon>Viruses</taxon>
        <taxon>Duplodnaviria</taxon>
        <taxon>Heunggongvirae</taxon>
        <taxon>Uroviricota</taxon>
        <taxon>Caudoviricetes</taxon>
    </lineage>
</organism>
<evidence type="ECO:0000313" key="1">
    <source>
        <dbReference type="EMBL" id="DAF46098.1"/>
    </source>
</evidence>